<dbReference type="Proteomes" id="UP000033163">
    <property type="component" value="Chromosome I"/>
</dbReference>
<evidence type="ECO:0000256" key="2">
    <source>
        <dbReference type="ARBA" id="ARBA00023002"/>
    </source>
</evidence>
<evidence type="ECO:0000256" key="1">
    <source>
        <dbReference type="ARBA" id="ARBA00007118"/>
    </source>
</evidence>
<sequence length="284" mass="31758">MSTALALPLEETIKTRSSVRTYSRESIEQGTKEQIQWFIGTLGNPFSAEVHFKLLQTEQAANARKLGTYGVIKGAKDYIGASVTNGALALEALGYEFEHLVLYATSLGLGTCWMGGTFNRSEFAKAMDVREGQLFPVISPIGYAAGKRRLTENIVRKVAKSDQRMPWETLFFRESFNNPLTPAEAGDYAYPLEMTRLAPSASNKQPWRIIRDADGQTYHFYEYKARGYSDALGYDIQKVDLGIAACHFQLAAEDKNLPGAFRVLPLPLTNPPEHLHYLFSWTPC</sequence>
<dbReference type="EMBL" id="LN831776">
    <property type="protein sequence ID" value="CQR56556.1"/>
    <property type="molecule type" value="Genomic_DNA"/>
</dbReference>
<dbReference type="InterPro" id="IPR000415">
    <property type="entry name" value="Nitroreductase-like"/>
</dbReference>
<dbReference type="PANTHER" id="PTHR43673">
    <property type="entry name" value="NAD(P)H NITROREDUCTASE YDGI-RELATED"/>
    <property type="match status" value="1"/>
</dbReference>
<evidence type="ECO:0000313" key="4">
    <source>
        <dbReference type="EMBL" id="CQR56556.1"/>
    </source>
</evidence>
<dbReference type="Pfam" id="PF14512">
    <property type="entry name" value="TM1586_NiRdase"/>
    <property type="match status" value="1"/>
</dbReference>
<dbReference type="HOGENOM" id="CLU_070562_1_0_9"/>
<comment type="similarity">
    <text evidence="1">Belongs to the nitroreductase family.</text>
</comment>
<dbReference type="Gene3D" id="3.40.109.30">
    <property type="entry name" value="putative nitroreductase (tm1586), domain 2"/>
    <property type="match status" value="1"/>
</dbReference>
<evidence type="ECO:0000313" key="5">
    <source>
        <dbReference type="Proteomes" id="UP000033163"/>
    </source>
</evidence>
<reference evidence="5" key="1">
    <citation type="submission" date="2015-03" db="EMBL/GenBank/DDBJ databases">
        <authorList>
            <person name="Wibberg D."/>
        </authorList>
    </citation>
    <scope>NUCLEOTIDE SEQUENCE [LARGE SCALE GENOMIC DNA]</scope>
</reference>
<proteinExistence type="inferred from homology"/>
<dbReference type="AlphaFoldDB" id="A0A0E4HCN5"/>
<dbReference type="PANTHER" id="PTHR43673:SF10">
    <property type="entry name" value="NADH DEHYDROGENASE_NAD(P)H NITROREDUCTASE XCC3605-RELATED"/>
    <property type="match status" value="1"/>
</dbReference>
<feature type="domain" description="Putative nitroreductase TM1586" evidence="3">
    <location>
        <begin position="10"/>
        <end position="252"/>
    </location>
</feature>
<name>A0A0E4HCN5_9BACL</name>
<dbReference type="RefSeq" id="WP_020432418.1">
    <property type="nucleotide sequence ID" value="NZ_AGBD01001481.1"/>
</dbReference>
<dbReference type="PATRIC" id="fig|1073571.4.peg.4444"/>
<dbReference type="Gene3D" id="3.40.109.10">
    <property type="entry name" value="NADH Oxidase"/>
    <property type="match status" value="1"/>
</dbReference>
<evidence type="ECO:0000259" key="3">
    <source>
        <dbReference type="Pfam" id="PF14512"/>
    </source>
</evidence>
<dbReference type="SUPFAM" id="SSF55469">
    <property type="entry name" value="FMN-dependent nitroreductase-like"/>
    <property type="match status" value="1"/>
</dbReference>
<accession>A0A0E4HCN5</accession>
<protein>
    <submittedName>
        <fullName evidence="4">Nitroreductase</fullName>
    </submittedName>
</protein>
<dbReference type="KEGG" id="pri:PRIO_4154"/>
<organism evidence="4 5">
    <name type="scientific">Paenibacillus riograndensis SBR5</name>
    <dbReference type="NCBI Taxonomy" id="1073571"/>
    <lineage>
        <taxon>Bacteria</taxon>
        <taxon>Bacillati</taxon>
        <taxon>Bacillota</taxon>
        <taxon>Bacilli</taxon>
        <taxon>Bacillales</taxon>
        <taxon>Paenibacillaceae</taxon>
        <taxon>Paenibacillus</taxon>
        <taxon>Paenibacillus sonchi group</taxon>
    </lineage>
</organism>
<gene>
    <name evidence="4" type="ORF">PRIO_4154</name>
</gene>
<dbReference type="GO" id="GO:0016491">
    <property type="term" value="F:oxidoreductase activity"/>
    <property type="evidence" value="ECO:0007669"/>
    <property type="project" value="UniProtKB-KW"/>
</dbReference>
<dbReference type="InterPro" id="IPR029478">
    <property type="entry name" value="TM1586_NiRdase"/>
</dbReference>
<keyword evidence="2" id="KW-0560">Oxidoreductase</keyword>